<proteinExistence type="predicted"/>
<accession>A0A316E491</accession>
<feature type="domain" description="Secretion system C-terminal sorting" evidence="1">
    <location>
        <begin position="124"/>
        <end position="200"/>
    </location>
</feature>
<dbReference type="NCBIfam" id="TIGR04183">
    <property type="entry name" value="Por_Secre_tail"/>
    <property type="match status" value="1"/>
</dbReference>
<protein>
    <submittedName>
        <fullName evidence="2">Putative secreted protein (Por secretion system target)</fullName>
    </submittedName>
</protein>
<keyword evidence="3" id="KW-1185">Reference proteome</keyword>
<reference evidence="2 3" key="1">
    <citation type="submission" date="2018-05" db="EMBL/GenBank/DDBJ databases">
        <title>Genomic Encyclopedia of Archaeal and Bacterial Type Strains, Phase II (KMG-II): from individual species to whole genera.</title>
        <authorList>
            <person name="Goeker M."/>
        </authorList>
    </citation>
    <scope>NUCLEOTIDE SEQUENCE [LARGE SCALE GENOMIC DNA]</scope>
    <source>
        <strain evidence="2 3">DSM 22214</strain>
    </source>
</reference>
<comment type="caution">
    <text evidence="2">The sequence shown here is derived from an EMBL/GenBank/DDBJ whole genome shotgun (WGS) entry which is preliminary data.</text>
</comment>
<name>A0A316E491_9BACT</name>
<dbReference type="EMBL" id="QGGO01000015">
    <property type="protein sequence ID" value="PWK24468.1"/>
    <property type="molecule type" value="Genomic_DNA"/>
</dbReference>
<sequence length="203" mass="23087">MFLMTIVTLSGLTTHAQTDNKHKSRLDIKPKAKTTLSSSVLFKKTSFSLFQPSSLTLDRNINYQRSAYINQYFTNSFLLQPAKTQAIRNEAVAQPVVNAESKVDEFISSEDRLFSNEKLTVSNIYPNPADDHADIDYVISSQVGEAKITFYNILGNEMKEEVLEKDQRKVRVSTKDWNNGIYLYQLSADGKSLVTKKLLVRHQ</sequence>
<dbReference type="InterPro" id="IPR026444">
    <property type="entry name" value="Secre_tail"/>
</dbReference>
<evidence type="ECO:0000259" key="1">
    <source>
        <dbReference type="Pfam" id="PF18962"/>
    </source>
</evidence>
<dbReference type="Proteomes" id="UP000245489">
    <property type="component" value="Unassembled WGS sequence"/>
</dbReference>
<evidence type="ECO:0000313" key="2">
    <source>
        <dbReference type="EMBL" id="PWK24468.1"/>
    </source>
</evidence>
<gene>
    <name evidence="2" type="ORF">LV89_02981</name>
</gene>
<dbReference type="AlphaFoldDB" id="A0A316E491"/>
<organism evidence="2 3">
    <name type="scientific">Arcicella aurantiaca</name>
    <dbReference type="NCBI Taxonomy" id="591202"/>
    <lineage>
        <taxon>Bacteria</taxon>
        <taxon>Pseudomonadati</taxon>
        <taxon>Bacteroidota</taxon>
        <taxon>Cytophagia</taxon>
        <taxon>Cytophagales</taxon>
        <taxon>Flectobacillaceae</taxon>
        <taxon>Arcicella</taxon>
    </lineage>
</organism>
<evidence type="ECO:0000313" key="3">
    <source>
        <dbReference type="Proteomes" id="UP000245489"/>
    </source>
</evidence>
<dbReference type="Pfam" id="PF18962">
    <property type="entry name" value="Por_Secre_tail"/>
    <property type="match status" value="1"/>
</dbReference>